<proteinExistence type="predicted"/>
<dbReference type="EMBL" id="UINC01017237">
    <property type="protein sequence ID" value="SVA71187.1"/>
    <property type="molecule type" value="Genomic_DNA"/>
</dbReference>
<protein>
    <submittedName>
        <fullName evidence="1">Uncharacterized protein</fullName>
    </submittedName>
</protein>
<reference evidence="1" key="1">
    <citation type="submission" date="2018-05" db="EMBL/GenBank/DDBJ databases">
        <authorList>
            <person name="Lanie J.A."/>
            <person name="Ng W.-L."/>
            <person name="Kazmierczak K.M."/>
            <person name="Andrzejewski T.M."/>
            <person name="Davidsen T.M."/>
            <person name="Wayne K.J."/>
            <person name="Tettelin H."/>
            <person name="Glass J.I."/>
            <person name="Rusch D."/>
            <person name="Podicherti R."/>
            <person name="Tsui H.-C.T."/>
            <person name="Winkler M.E."/>
        </authorList>
    </citation>
    <scope>NUCLEOTIDE SEQUENCE</scope>
</reference>
<dbReference type="AlphaFoldDB" id="A0A381Y462"/>
<accession>A0A381Y462</accession>
<sequence>MRRLTPILSLALVSFYLGCAAHPTVADHTLKKGEKYYGYTLSTENIFPVMFYRFGLSDVSDLGLRVGVPIYGSGIDYSRTLFEKGKKRDVLNLGWSLSPNTNYDFTYYKFRDGKKKGDTFYWAFRGMVIPVGSYKESGQSTRIGFLMGLFRKSKFGLEAGYFHDFASMPLTKIYIPSWDEYVKQNEEYSRFDVPHRSPGGWPTQHSRLVGFSFRITFPLGPKVEKETEEKEQ</sequence>
<name>A0A381Y462_9ZZZZ</name>
<organism evidence="1">
    <name type="scientific">marine metagenome</name>
    <dbReference type="NCBI Taxonomy" id="408172"/>
    <lineage>
        <taxon>unclassified sequences</taxon>
        <taxon>metagenomes</taxon>
        <taxon>ecological metagenomes</taxon>
    </lineage>
</organism>
<evidence type="ECO:0000313" key="1">
    <source>
        <dbReference type="EMBL" id="SVA71187.1"/>
    </source>
</evidence>
<gene>
    <name evidence="1" type="ORF">METZ01_LOCUS124041</name>
</gene>